<proteinExistence type="predicted"/>
<protein>
    <submittedName>
        <fullName evidence="2">Uncharacterized protein</fullName>
    </submittedName>
</protein>
<feature type="transmembrane region" description="Helical" evidence="1">
    <location>
        <begin position="12"/>
        <end position="33"/>
    </location>
</feature>
<evidence type="ECO:0000256" key="1">
    <source>
        <dbReference type="SAM" id="Phobius"/>
    </source>
</evidence>
<evidence type="ECO:0000313" key="3">
    <source>
        <dbReference type="Proteomes" id="UP000037460"/>
    </source>
</evidence>
<organism evidence="2 3">
    <name type="scientific">Chrysochromulina tobinii</name>
    <dbReference type="NCBI Taxonomy" id="1460289"/>
    <lineage>
        <taxon>Eukaryota</taxon>
        <taxon>Haptista</taxon>
        <taxon>Haptophyta</taxon>
        <taxon>Prymnesiophyceae</taxon>
        <taxon>Prymnesiales</taxon>
        <taxon>Chrysochromulinaceae</taxon>
        <taxon>Chrysochromulina</taxon>
    </lineage>
</organism>
<keyword evidence="1" id="KW-0812">Transmembrane</keyword>
<keyword evidence="1" id="KW-1133">Transmembrane helix</keyword>
<dbReference type="Proteomes" id="UP000037460">
    <property type="component" value="Unassembled WGS sequence"/>
</dbReference>
<feature type="transmembrane region" description="Helical" evidence="1">
    <location>
        <begin position="99"/>
        <end position="120"/>
    </location>
</feature>
<keyword evidence="1" id="KW-0472">Membrane</keyword>
<dbReference type="AlphaFoldDB" id="A0A0M0L4K7"/>
<accession>A0A0M0L4K7</accession>
<keyword evidence="3" id="KW-1185">Reference proteome</keyword>
<sequence>MDGDQISDTLSYIINMMTLVPLVPALLSFTPSVHIGTISHRVATRLHVQPPRMLISTLIAEAFGVLPSDAFGSVPSTFAALPQELSELAAPAHQKFSHIFMAACGGYTAFSAACTFVPLITRRFMGMGQEDDLEQFLANRPESSFGWHNADLRKPLPSTLEELSQMNGFPLGVHKGRRVYLCHIQPERVREAQTHLASFAEIEKSRDFSDFYGETVYVCFEHASGRPTTM</sequence>
<dbReference type="OrthoDB" id="10589652at2759"/>
<dbReference type="EMBL" id="JWZX01000558">
    <property type="protein sequence ID" value="KOO45996.1"/>
    <property type="molecule type" value="Genomic_DNA"/>
</dbReference>
<comment type="caution">
    <text evidence="2">The sequence shown here is derived from an EMBL/GenBank/DDBJ whole genome shotgun (WGS) entry which is preliminary data.</text>
</comment>
<gene>
    <name evidence="2" type="ORF">Ctob_013597</name>
</gene>
<name>A0A0M0L4K7_9EUKA</name>
<reference evidence="3" key="1">
    <citation type="journal article" date="2015" name="PLoS Genet.">
        <title>Genome Sequence and Transcriptome Analyses of Chrysochromulina tobin: Metabolic Tools for Enhanced Algal Fitness in the Prominent Order Prymnesiales (Haptophyceae).</title>
        <authorList>
            <person name="Hovde B.T."/>
            <person name="Deodato C.R."/>
            <person name="Hunsperger H.M."/>
            <person name="Ryken S.A."/>
            <person name="Yost W."/>
            <person name="Jha R.K."/>
            <person name="Patterson J."/>
            <person name="Monnat R.J. Jr."/>
            <person name="Barlow S.B."/>
            <person name="Starkenburg S.R."/>
            <person name="Cattolico R.A."/>
        </authorList>
    </citation>
    <scope>NUCLEOTIDE SEQUENCE</scope>
    <source>
        <strain evidence="3">CCMP291</strain>
    </source>
</reference>
<evidence type="ECO:0000313" key="2">
    <source>
        <dbReference type="EMBL" id="KOO45996.1"/>
    </source>
</evidence>